<evidence type="ECO:0000256" key="1">
    <source>
        <dbReference type="ARBA" id="ARBA00007932"/>
    </source>
</evidence>
<proteinExistence type="inferred from homology"/>
<evidence type="ECO:0000256" key="3">
    <source>
        <dbReference type="ARBA" id="ARBA00023157"/>
    </source>
</evidence>
<dbReference type="Ensembl" id="ENSEBUT00000021118.1">
    <property type="protein sequence ID" value="ENSEBUP00000020542.1"/>
    <property type="gene ID" value="ENSEBUG00000012723.1"/>
</dbReference>
<dbReference type="Pfam" id="PF03024">
    <property type="entry name" value="Folate_rec"/>
    <property type="match status" value="1"/>
</dbReference>
<comment type="similarity">
    <text evidence="1">Belongs to the folate receptor family.</text>
</comment>
<dbReference type="Proteomes" id="UP000694388">
    <property type="component" value="Unplaced"/>
</dbReference>
<dbReference type="GO" id="GO:0038023">
    <property type="term" value="F:signaling receptor activity"/>
    <property type="evidence" value="ECO:0007669"/>
    <property type="project" value="TreeGrafter"/>
</dbReference>
<keyword evidence="2 4" id="KW-0732">Signal</keyword>
<feature type="signal peptide" evidence="4">
    <location>
        <begin position="1"/>
        <end position="19"/>
    </location>
</feature>
<evidence type="ECO:0000313" key="7">
    <source>
        <dbReference type="Proteomes" id="UP000694388"/>
    </source>
</evidence>
<dbReference type="PANTHER" id="PTHR10517:SF14">
    <property type="entry name" value="FOLATE RECEPTOR 1-RELATED"/>
    <property type="match status" value="1"/>
</dbReference>
<evidence type="ECO:0000256" key="4">
    <source>
        <dbReference type="SAM" id="SignalP"/>
    </source>
</evidence>
<dbReference type="Ensembl" id="ENSEBUT00000021128.1">
    <property type="protein sequence ID" value="ENSEBUP00000020552.1"/>
    <property type="gene ID" value="ENSEBUG00000012723.1"/>
</dbReference>
<evidence type="ECO:0000256" key="2">
    <source>
        <dbReference type="ARBA" id="ARBA00022729"/>
    </source>
</evidence>
<dbReference type="Ensembl" id="ENSEBUT00000021140.1">
    <property type="protein sequence ID" value="ENSEBUP00000020563.1"/>
    <property type="gene ID" value="ENSEBUG00000012723.1"/>
</dbReference>
<dbReference type="GeneTree" id="ENSGT00950000183144"/>
<organism evidence="6 7">
    <name type="scientific">Eptatretus burgeri</name>
    <name type="common">Inshore hagfish</name>
    <dbReference type="NCBI Taxonomy" id="7764"/>
    <lineage>
        <taxon>Eukaryota</taxon>
        <taxon>Metazoa</taxon>
        <taxon>Chordata</taxon>
        <taxon>Craniata</taxon>
        <taxon>Vertebrata</taxon>
        <taxon>Cyclostomata</taxon>
        <taxon>Myxini</taxon>
        <taxon>Myxiniformes</taxon>
        <taxon>Myxinidae</taxon>
        <taxon>Eptatretinae</taxon>
        <taxon>Eptatretus</taxon>
    </lineage>
</organism>
<dbReference type="AlphaFoldDB" id="A0A8C4QW24"/>
<dbReference type="OMA" id="KDDFTCK"/>
<protein>
    <submittedName>
        <fullName evidence="6">Folate receptor</fullName>
    </submittedName>
</protein>
<keyword evidence="7" id="KW-1185">Reference proteome</keyword>
<dbReference type="InterPro" id="IPR004269">
    <property type="entry name" value="Folate_rcpt"/>
</dbReference>
<dbReference type="PANTHER" id="PTHR10517">
    <property type="entry name" value="FOLATE RECEPTOR"/>
    <property type="match status" value="1"/>
</dbReference>
<reference evidence="6" key="1">
    <citation type="submission" date="2025-05" db="UniProtKB">
        <authorList>
            <consortium name="Ensembl"/>
        </authorList>
    </citation>
    <scope>IDENTIFICATION</scope>
</reference>
<feature type="domain" description="Folate receptor-like" evidence="5">
    <location>
        <begin position="25"/>
        <end position="204"/>
    </location>
</feature>
<keyword evidence="3" id="KW-1015">Disulfide bond</keyword>
<evidence type="ECO:0000313" key="6">
    <source>
        <dbReference type="Ensembl" id="ENSEBUP00000020552.1"/>
    </source>
</evidence>
<sequence length="245" mass="28692">MHFQHFLSLVFLVWQKVSAGDVLNICMDAKHHKTNPGPEDNLHGQCIPWKENACCTSNTSLEAHKSMSYLYTFNWHHCHPLGFPKMSERCLRHFIQDTCLYECSPNLGPWIRKVDSSWRKERILFVPLCKDDCQQWWDDCRLDYTCKSNWHKGWNWTTGTNQCPKNTHCLRIDRVFHTAKDLCENIWSNSFKFTDHDNTSGRCIRMWFDSGKNPNGAVAHLYAKEMGLLSARLFEEQRAIAIPPV</sequence>
<name>A0A8C4QW24_EPTBU</name>
<dbReference type="InterPro" id="IPR018143">
    <property type="entry name" value="Folate_rcpt-like"/>
</dbReference>
<dbReference type="GO" id="GO:0009897">
    <property type="term" value="C:external side of plasma membrane"/>
    <property type="evidence" value="ECO:0007669"/>
    <property type="project" value="TreeGrafter"/>
</dbReference>
<evidence type="ECO:0000259" key="5">
    <source>
        <dbReference type="Pfam" id="PF03024"/>
    </source>
</evidence>
<accession>A0A8C4QW24</accession>
<feature type="chain" id="PRO_5044680562" evidence="4">
    <location>
        <begin position="20"/>
        <end position="245"/>
    </location>
</feature>